<name>A0A098L8B6_9BACT</name>
<proteinExistence type="predicted"/>
<keyword evidence="1" id="KW-1133">Transmembrane helix</keyword>
<dbReference type="Proteomes" id="UP000030185">
    <property type="component" value="Unassembled WGS sequence"/>
</dbReference>
<organism evidence="2 3">
    <name type="scientific">Sporocytophaga myxococcoides</name>
    <dbReference type="NCBI Taxonomy" id="153721"/>
    <lineage>
        <taxon>Bacteria</taxon>
        <taxon>Pseudomonadati</taxon>
        <taxon>Bacteroidota</taxon>
        <taxon>Cytophagia</taxon>
        <taxon>Cytophagales</taxon>
        <taxon>Cytophagaceae</taxon>
        <taxon>Sporocytophaga</taxon>
    </lineage>
</organism>
<keyword evidence="1" id="KW-0812">Transmembrane</keyword>
<dbReference type="EMBL" id="BBLT01000001">
    <property type="protein sequence ID" value="GAL82901.1"/>
    <property type="molecule type" value="Genomic_DNA"/>
</dbReference>
<comment type="caution">
    <text evidence="2">The sequence shown here is derived from an EMBL/GenBank/DDBJ whole genome shotgun (WGS) entry which is preliminary data.</text>
</comment>
<reference evidence="2 3" key="1">
    <citation type="submission" date="2014-09" db="EMBL/GenBank/DDBJ databases">
        <title>Sporocytophaga myxococcoides PG-01 genome sequencing.</title>
        <authorList>
            <person name="Liu L."/>
            <person name="Gao P.J."/>
            <person name="Chen G.J."/>
            <person name="Wang L.S."/>
        </authorList>
    </citation>
    <scope>NUCLEOTIDE SEQUENCE [LARGE SCALE GENOMIC DNA]</scope>
    <source>
        <strain evidence="2 3">PG-01</strain>
    </source>
</reference>
<keyword evidence="3" id="KW-1185">Reference proteome</keyword>
<accession>A0A098L8B6</accession>
<evidence type="ECO:0000313" key="3">
    <source>
        <dbReference type="Proteomes" id="UP000030185"/>
    </source>
</evidence>
<gene>
    <name evidence="2" type="ORF">MYP_127</name>
</gene>
<sequence length="72" mass="8194">MFLISVLTNVAVGYSCGIASDRHIFFTLLFSLCVCTIFYSDIIDLDRPRRGMILVSQVSLIELKKTIEKKHI</sequence>
<feature type="transmembrane region" description="Helical" evidence="1">
    <location>
        <begin position="23"/>
        <end position="42"/>
    </location>
</feature>
<protein>
    <submittedName>
        <fullName evidence="2">Uncharacterized protein</fullName>
    </submittedName>
</protein>
<evidence type="ECO:0000313" key="2">
    <source>
        <dbReference type="EMBL" id="GAL82901.1"/>
    </source>
</evidence>
<dbReference type="AlphaFoldDB" id="A0A098L8B6"/>
<keyword evidence="1" id="KW-0472">Membrane</keyword>
<evidence type="ECO:0000256" key="1">
    <source>
        <dbReference type="SAM" id="Phobius"/>
    </source>
</evidence>